<dbReference type="Proteomes" id="UP001162060">
    <property type="component" value="Unassembled WGS sequence"/>
</dbReference>
<name>A0AAV1UD08_9STRA</name>
<evidence type="ECO:0008006" key="5">
    <source>
        <dbReference type="Google" id="ProtNLM"/>
    </source>
</evidence>
<feature type="transmembrane region" description="Helical" evidence="2">
    <location>
        <begin position="221"/>
        <end position="238"/>
    </location>
</feature>
<reference evidence="3" key="1">
    <citation type="submission" date="2024-01" db="EMBL/GenBank/DDBJ databases">
        <authorList>
            <person name="Webb A."/>
        </authorList>
    </citation>
    <scope>NUCLEOTIDE SEQUENCE</scope>
    <source>
        <strain evidence="3">Pm1</strain>
    </source>
</reference>
<proteinExistence type="predicted"/>
<feature type="region of interest" description="Disordered" evidence="1">
    <location>
        <begin position="1"/>
        <end position="29"/>
    </location>
</feature>
<evidence type="ECO:0000256" key="1">
    <source>
        <dbReference type="SAM" id="MobiDB-lite"/>
    </source>
</evidence>
<gene>
    <name evidence="3" type="ORF">PM001_LOCUS17634</name>
</gene>
<feature type="transmembrane region" description="Helical" evidence="2">
    <location>
        <begin position="193"/>
        <end position="214"/>
    </location>
</feature>
<protein>
    <recommendedName>
        <fullName evidence="5">RxLR effector candidate protein</fullName>
    </recommendedName>
</protein>
<feature type="transmembrane region" description="Helical" evidence="2">
    <location>
        <begin position="76"/>
        <end position="100"/>
    </location>
</feature>
<dbReference type="EMBL" id="CAKLBY020000190">
    <property type="protein sequence ID" value="CAK7932484.1"/>
    <property type="molecule type" value="Genomic_DNA"/>
</dbReference>
<feature type="transmembrane region" description="Helical" evidence="2">
    <location>
        <begin position="328"/>
        <end position="347"/>
    </location>
</feature>
<keyword evidence="2" id="KW-0472">Membrane</keyword>
<evidence type="ECO:0000313" key="3">
    <source>
        <dbReference type="EMBL" id="CAK7932484.1"/>
    </source>
</evidence>
<keyword evidence="2" id="KW-1133">Transmembrane helix</keyword>
<feature type="transmembrane region" description="Helical" evidence="2">
    <location>
        <begin position="162"/>
        <end position="187"/>
    </location>
</feature>
<feature type="transmembrane region" description="Helical" evidence="2">
    <location>
        <begin position="293"/>
        <end position="316"/>
    </location>
</feature>
<organism evidence="3 4">
    <name type="scientific">Peronospora matthiolae</name>
    <dbReference type="NCBI Taxonomy" id="2874970"/>
    <lineage>
        <taxon>Eukaryota</taxon>
        <taxon>Sar</taxon>
        <taxon>Stramenopiles</taxon>
        <taxon>Oomycota</taxon>
        <taxon>Peronosporomycetes</taxon>
        <taxon>Peronosporales</taxon>
        <taxon>Peronosporaceae</taxon>
        <taxon>Peronospora</taxon>
    </lineage>
</organism>
<feature type="transmembrane region" description="Helical" evidence="2">
    <location>
        <begin position="258"/>
        <end position="281"/>
    </location>
</feature>
<comment type="caution">
    <text evidence="3">The sequence shown here is derived from an EMBL/GenBank/DDBJ whole genome shotgun (WGS) entry which is preliminary data.</text>
</comment>
<evidence type="ECO:0000313" key="4">
    <source>
        <dbReference type="Proteomes" id="UP001162060"/>
    </source>
</evidence>
<accession>A0AAV1UD08</accession>
<feature type="transmembrane region" description="Helical" evidence="2">
    <location>
        <begin position="112"/>
        <end position="131"/>
    </location>
</feature>
<dbReference type="AlphaFoldDB" id="A0AAV1UD08"/>
<evidence type="ECO:0000256" key="2">
    <source>
        <dbReference type="SAM" id="Phobius"/>
    </source>
</evidence>
<feature type="compositionally biased region" description="Low complexity" evidence="1">
    <location>
        <begin position="16"/>
        <end position="29"/>
    </location>
</feature>
<keyword evidence="2" id="KW-0812">Transmembrane</keyword>
<sequence length="477" mass="53150">MIRPVDRTMGPGVSDALPRASSSSSLSERSPLLRALDQVASSSCEDFYMSMPALPSDSGRLSDSGQFQPLIFAEKALAALLNGVLLYAMGCIVGVALVSLNFEGVLGSRVNWWLVFLPFWLANGAILYAHVTSTRHAMTLRRWAEVESMSNEPLLPLLRRIVLVYAISFPLTLLLLWSELAFCASLQHHTSTSLYFCYAPLMVIQVAFVVRYLLCRSDSTLPGICWTLLFVFTLLLAYQSDVQRRVEILEMARPSVSWWLVFAPFFVFELLMAGSLLLVLYNEFSGTYRLTRWQLAASVLYTLALVAGTSGELMLLERVDYHWGTFTVPSGMMFFGLVCACVAMYIVGRHHVEELMASRGGAVPVPLTRTADGWITSHAVVEQWVLLGDIYLTPQGLRVRNRKKRSTFGVESEPAGSRILRQVKGLLTRATSEENIGDNDPEHRICKLLRKTSGSYSDITVEIVDTPKTTNISSHDR</sequence>